<proteinExistence type="predicted"/>
<dbReference type="InterPro" id="IPR056912">
    <property type="entry name" value="Phage_JBD30_tail_term-like"/>
</dbReference>
<gene>
    <name evidence="1" type="ORF">OCL97_05040</name>
</gene>
<evidence type="ECO:0000313" key="2">
    <source>
        <dbReference type="Proteomes" id="UP001598130"/>
    </source>
</evidence>
<dbReference type="EMBL" id="JAOTJD010000006">
    <property type="protein sequence ID" value="MFD3263333.1"/>
    <property type="molecule type" value="Genomic_DNA"/>
</dbReference>
<organism evidence="1 2">
    <name type="scientific">Phenylobacterium ferrooxidans</name>
    <dbReference type="NCBI Taxonomy" id="2982689"/>
    <lineage>
        <taxon>Bacteria</taxon>
        <taxon>Pseudomonadati</taxon>
        <taxon>Pseudomonadota</taxon>
        <taxon>Alphaproteobacteria</taxon>
        <taxon>Caulobacterales</taxon>
        <taxon>Caulobacteraceae</taxon>
        <taxon>Phenylobacterium</taxon>
    </lineage>
</organism>
<name>A0ABW6CJT6_9CAUL</name>
<protein>
    <recommendedName>
        <fullName evidence="3">Phage tail protein</fullName>
    </recommendedName>
</protein>
<evidence type="ECO:0008006" key="3">
    <source>
        <dbReference type="Google" id="ProtNLM"/>
    </source>
</evidence>
<dbReference type="Proteomes" id="UP001598130">
    <property type="component" value="Unassembled WGS sequence"/>
</dbReference>
<keyword evidence="2" id="KW-1185">Reference proteome</keyword>
<dbReference type="RefSeq" id="WP_377368155.1">
    <property type="nucleotide sequence ID" value="NZ_JAOTJD010000006.1"/>
</dbReference>
<dbReference type="Pfam" id="PF23840">
    <property type="entry name" value="Phage_tail_terminator"/>
    <property type="match status" value="1"/>
</dbReference>
<evidence type="ECO:0000313" key="1">
    <source>
        <dbReference type="EMBL" id="MFD3263333.1"/>
    </source>
</evidence>
<reference evidence="1 2" key="1">
    <citation type="submission" date="2022-09" db="EMBL/GenBank/DDBJ databases">
        <title>New species of Phenylobacterium.</title>
        <authorList>
            <person name="Mieszkin S."/>
        </authorList>
    </citation>
    <scope>NUCLEOTIDE SEQUENCE [LARGE SCALE GENOMIC DNA]</scope>
    <source>
        <strain evidence="1 2">HK31-G</strain>
    </source>
</reference>
<sequence>MQGLYDASAERLRASCPSILQVATGMDASQLVETLAIGPDVSVLLTPLGDRAHPVRDAGLIVTQGETWRMGATLVLTFPGGFAQFEAARDEMKGALRGWQPPGAVSTFEYAGSRLLQYSAGQDGGRWMTLFEFTFDTQETYGKQS</sequence>
<comment type="caution">
    <text evidence="1">The sequence shown here is derived from an EMBL/GenBank/DDBJ whole genome shotgun (WGS) entry which is preliminary data.</text>
</comment>
<accession>A0ABW6CJT6</accession>